<dbReference type="Pfam" id="PF02518">
    <property type="entry name" value="HATPase_c"/>
    <property type="match status" value="1"/>
</dbReference>
<keyword evidence="7 10" id="KW-0067">ATP-binding</keyword>
<protein>
    <recommendedName>
        <fullName evidence="2">histidine kinase</fullName>
        <ecNumber evidence="2">2.7.13.3</ecNumber>
    </recommendedName>
</protein>
<name>A0A7V4E2I6_UNCW3</name>
<feature type="non-terminal residue" evidence="10">
    <location>
        <position position="1"/>
    </location>
</feature>
<dbReference type="GO" id="GO:0005524">
    <property type="term" value="F:ATP binding"/>
    <property type="evidence" value="ECO:0007669"/>
    <property type="project" value="UniProtKB-KW"/>
</dbReference>
<keyword evidence="5" id="KW-0547">Nucleotide-binding</keyword>
<dbReference type="InterPro" id="IPR036890">
    <property type="entry name" value="HATPase_C_sf"/>
</dbReference>
<dbReference type="PANTHER" id="PTHR43065:SF10">
    <property type="entry name" value="PEROXIDE STRESS-ACTIVATED HISTIDINE KINASE MAK3"/>
    <property type="match status" value="1"/>
</dbReference>
<evidence type="ECO:0000259" key="9">
    <source>
        <dbReference type="PROSITE" id="PS50109"/>
    </source>
</evidence>
<dbReference type="SMART" id="SM00387">
    <property type="entry name" value="HATPase_c"/>
    <property type="match status" value="1"/>
</dbReference>
<gene>
    <name evidence="10" type="ORF">ENU74_02100</name>
</gene>
<dbReference type="AlphaFoldDB" id="A0A7V4E2I6"/>
<evidence type="ECO:0000256" key="6">
    <source>
        <dbReference type="ARBA" id="ARBA00022777"/>
    </source>
</evidence>
<proteinExistence type="predicted"/>
<dbReference type="EMBL" id="DTDR01000058">
    <property type="protein sequence ID" value="HGK63376.1"/>
    <property type="molecule type" value="Genomic_DNA"/>
</dbReference>
<evidence type="ECO:0000256" key="5">
    <source>
        <dbReference type="ARBA" id="ARBA00022741"/>
    </source>
</evidence>
<sequence>LKHALNNIIKNSVESIKAKGEITVNYEVNNGKLRLIITDNGGGIKKRDLKKIFEPFYTTKEKGIGLGLFLAKYLLELNDSKIEIFSEEGKGTKAVITFEKYE</sequence>
<evidence type="ECO:0000256" key="3">
    <source>
        <dbReference type="ARBA" id="ARBA00022553"/>
    </source>
</evidence>
<reference evidence="10" key="1">
    <citation type="journal article" date="2020" name="mSystems">
        <title>Genome- and Community-Level Interaction Insights into Carbon Utilization and Element Cycling Functions of Hydrothermarchaeota in Hydrothermal Sediment.</title>
        <authorList>
            <person name="Zhou Z."/>
            <person name="Liu Y."/>
            <person name="Xu W."/>
            <person name="Pan J."/>
            <person name="Luo Z.H."/>
            <person name="Li M."/>
        </authorList>
    </citation>
    <scope>NUCLEOTIDE SEQUENCE [LARGE SCALE GENOMIC DNA]</scope>
    <source>
        <strain evidence="10">SpSt-697</strain>
    </source>
</reference>
<keyword evidence="4" id="KW-0808">Transferase</keyword>
<dbReference type="GO" id="GO:0004673">
    <property type="term" value="F:protein histidine kinase activity"/>
    <property type="evidence" value="ECO:0007669"/>
    <property type="project" value="UniProtKB-EC"/>
</dbReference>
<dbReference type="SUPFAM" id="SSF55874">
    <property type="entry name" value="ATPase domain of HSP90 chaperone/DNA topoisomerase II/histidine kinase"/>
    <property type="match status" value="1"/>
</dbReference>
<accession>A0A7V4E2I6</accession>
<comment type="caution">
    <text evidence="10">The sequence shown here is derived from an EMBL/GenBank/DDBJ whole genome shotgun (WGS) entry which is preliminary data.</text>
</comment>
<dbReference type="CDD" id="cd00075">
    <property type="entry name" value="HATPase"/>
    <property type="match status" value="1"/>
</dbReference>
<evidence type="ECO:0000256" key="1">
    <source>
        <dbReference type="ARBA" id="ARBA00000085"/>
    </source>
</evidence>
<organism evidence="10">
    <name type="scientific">candidate division WOR-3 bacterium</name>
    <dbReference type="NCBI Taxonomy" id="2052148"/>
    <lineage>
        <taxon>Bacteria</taxon>
        <taxon>Bacteria division WOR-3</taxon>
    </lineage>
</organism>
<evidence type="ECO:0000313" key="10">
    <source>
        <dbReference type="EMBL" id="HGK63376.1"/>
    </source>
</evidence>
<evidence type="ECO:0000256" key="4">
    <source>
        <dbReference type="ARBA" id="ARBA00022679"/>
    </source>
</evidence>
<evidence type="ECO:0000256" key="7">
    <source>
        <dbReference type="ARBA" id="ARBA00022840"/>
    </source>
</evidence>
<comment type="catalytic activity">
    <reaction evidence="1">
        <text>ATP + protein L-histidine = ADP + protein N-phospho-L-histidine.</text>
        <dbReference type="EC" id="2.7.13.3"/>
    </reaction>
</comment>
<keyword evidence="8" id="KW-0902">Two-component regulatory system</keyword>
<evidence type="ECO:0000256" key="2">
    <source>
        <dbReference type="ARBA" id="ARBA00012438"/>
    </source>
</evidence>
<dbReference type="InterPro" id="IPR005467">
    <property type="entry name" value="His_kinase_dom"/>
</dbReference>
<dbReference type="Gene3D" id="3.30.565.10">
    <property type="entry name" value="Histidine kinase-like ATPase, C-terminal domain"/>
    <property type="match status" value="1"/>
</dbReference>
<dbReference type="InterPro" id="IPR003594">
    <property type="entry name" value="HATPase_dom"/>
</dbReference>
<dbReference type="PROSITE" id="PS50109">
    <property type="entry name" value="HIS_KIN"/>
    <property type="match status" value="1"/>
</dbReference>
<keyword evidence="3" id="KW-0597">Phosphoprotein</keyword>
<dbReference type="PRINTS" id="PR00344">
    <property type="entry name" value="BCTRLSENSOR"/>
</dbReference>
<dbReference type="GO" id="GO:0000160">
    <property type="term" value="P:phosphorelay signal transduction system"/>
    <property type="evidence" value="ECO:0007669"/>
    <property type="project" value="UniProtKB-KW"/>
</dbReference>
<dbReference type="EC" id="2.7.13.3" evidence="2"/>
<feature type="domain" description="Histidine kinase" evidence="9">
    <location>
        <begin position="1"/>
        <end position="102"/>
    </location>
</feature>
<keyword evidence="6" id="KW-0418">Kinase</keyword>
<evidence type="ECO:0000256" key="8">
    <source>
        <dbReference type="ARBA" id="ARBA00023012"/>
    </source>
</evidence>
<dbReference type="PANTHER" id="PTHR43065">
    <property type="entry name" value="SENSOR HISTIDINE KINASE"/>
    <property type="match status" value="1"/>
</dbReference>
<dbReference type="InterPro" id="IPR004358">
    <property type="entry name" value="Sig_transdc_His_kin-like_C"/>
</dbReference>